<feature type="compositionally biased region" description="Acidic residues" evidence="1">
    <location>
        <begin position="20"/>
        <end position="30"/>
    </location>
</feature>
<protein>
    <recommendedName>
        <fullName evidence="2">DUF8055 domain-containing protein</fullName>
    </recommendedName>
</protein>
<keyword evidence="4" id="KW-1185">Reference proteome</keyword>
<accession>A0A9R1D6U6</accession>
<dbReference type="EMBL" id="JAHLKM010000010">
    <property type="protein sequence ID" value="MCQ4333592.1"/>
    <property type="molecule type" value="Genomic_DNA"/>
</dbReference>
<evidence type="ECO:0000313" key="4">
    <source>
        <dbReference type="Proteomes" id="UP001139494"/>
    </source>
</evidence>
<organism evidence="3 4">
    <name type="scientific">Natronomonas aquatica</name>
    <dbReference type="NCBI Taxonomy" id="2841590"/>
    <lineage>
        <taxon>Archaea</taxon>
        <taxon>Methanobacteriati</taxon>
        <taxon>Methanobacteriota</taxon>
        <taxon>Stenosarchaea group</taxon>
        <taxon>Halobacteria</taxon>
        <taxon>Halobacteriales</taxon>
        <taxon>Natronomonadaceae</taxon>
        <taxon>Natronomonas</taxon>
    </lineage>
</organism>
<dbReference type="Pfam" id="PF26240">
    <property type="entry name" value="DUF8055"/>
    <property type="match status" value="1"/>
</dbReference>
<reference evidence="3" key="1">
    <citation type="journal article" date="2023" name="Front. Microbiol.">
        <title>Genomic-based phylogenetic and metabolic analyses of the genus Natronomonas, and description of Natronomonas aquatica sp. nov.</title>
        <authorList>
            <person name="Garcia-Roldan A."/>
            <person name="Duran-Viseras A."/>
            <person name="de la Haba R.R."/>
            <person name="Corral P."/>
            <person name="Sanchez-Porro C."/>
            <person name="Ventosa A."/>
        </authorList>
    </citation>
    <scope>NUCLEOTIDE SEQUENCE</scope>
    <source>
        <strain evidence="3">F2-12</strain>
    </source>
</reference>
<gene>
    <name evidence="3" type="ORF">KM295_08910</name>
</gene>
<evidence type="ECO:0000313" key="3">
    <source>
        <dbReference type="EMBL" id="MCQ4333592.1"/>
    </source>
</evidence>
<dbReference type="InterPro" id="IPR058368">
    <property type="entry name" value="DUF8055"/>
</dbReference>
<name>A0A9R1D6U6_9EURY</name>
<dbReference type="Proteomes" id="UP001139494">
    <property type="component" value="Unassembled WGS sequence"/>
</dbReference>
<comment type="caution">
    <text evidence="3">The sequence shown here is derived from an EMBL/GenBank/DDBJ whole genome shotgun (WGS) entry which is preliminary data.</text>
</comment>
<feature type="region of interest" description="Disordered" evidence="1">
    <location>
        <begin position="1"/>
        <end position="32"/>
    </location>
</feature>
<dbReference type="RefSeq" id="WP_256029618.1">
    <property type="nucleotide sequence ID" value="NZ_JAHLKM010000010.1"/>
</dbReference>
<evidence type="ECO:0000259" key="2">
    <source>
        <dbReference type="Pfam" id="PF26240"/>
    </source>
</evidence>
<proteinExistence type="predicted"/>
<evidence type="ECO:0000256" key="1">
    <source>
        <dbReference type="SAM" id="MobiDB-lite"/>
    </source>
</evidence>
<feature type="domain" description="DUF8055" evidence="2">
    <location>
        <begin position="4"/>
        <end position="118"/>
    </location>
</feature>
<dbReference type="AlphaFoldDB" id="A0A9R1D6U6"/>
<sequence length="129" mass="14626">MPDVSERIAGLSERARRDYEEFEPPPDPPDEERAMEYLVEGVGDAVSLYIEVRTGEGIRLDDAEFALLERAFNDWLELYAACYGVDLEGSFTVREAAELVVETHSIREAALLLTHVPDRDRGRQRSVLD</sequence>